<feature type="compositionally biased region" description="Basic and acidic residues" evidence="1">
    <location>
        <begin position="221"/>
        <end position="239"/>
    </location>
</feature>
<dbReference type="GeneID" id="63837296"/>
<dbReference type="Proteomes" id="UP000803844">
    <property type="component" value="Unassembled WGS sequence"/>
</dbReference>
<evidence type="ECO:0000313" key="3">
    <source>
        <dbReference type="Proteomes" id="UP000803844"/>
    </source>
</evidence>
<feature type="region of interest" description="Disordered" evidence="1">
    <location>
        <begin position="219"/>
        <end position="239"/>
    </location>
</feature>
<sequence length="256" mass="28491">MQNEYFVPRDGIDREVITADICRYLGNDALVRPGTYEEPQTGQVLQGFIIKSSQPLTGEMVQQLKADSARWRQDGSGRATQQQQHQQQQQQQPSQNGYYAARPSTVSSPVSPYITSGTLGSSSAYVSSIQPVTYFGGWTLGSASREREARERAVDRALNSTATSAGNSSQVAAGGLGTSSRSSIVNGTLGADAMRASFRQRLEDLDCEWERGQVVWENMAEDERQRRRDELERARQDYERSRQAIISQISNLRTSR</sequence>
<evidence type="ECO:0000313" key="2">
    <source>
        <dbReference type="EMBL" id="KAF3768674.1"/>
    </source>
</evidence>
<keyword evidence="3" id="KW-1185">Reference proteome</keyword>
<gene>
    <name evidence="2" type="ORF">M406DRAFT_327094</name>
</gene>
<protein>
    <submittedName>
        <fullName evidence="2">Uncharacterized protein</fullName>
    </submittedName>
</protein>
<organism evidence="2 3">
    <name type="scientific">Cryphonectria parasitica (strain ATCC 38755 / EP155)</name>
    <dbReference type="NCBI Taxonomy" id="660469"/>
    <lineage>
        <taxon>Eukaryota</taxon>
        <taxon>Fungi</taxon>
        <taxon>Dikarya</taxon>
        <taxon>Ascomycota</taxon>
        <taxon>Pezizomycotina</taxon>
        <taxon>Sordariomycetes</taxon>
        <taxon>Sordariomycetidae</taxon>
        <taxon>Diaporthales</taxon>
        <taxon>Cryphonectriaceae</taxon>
        <taxon>Cryphonectria-Endothia species complex</taxon>
        <taxon>Cryphonectria</taxon>
    </lineage>
</organism>
<feature type="compositionally biased region" description="Low complexity" evidence="1">
    <location>
        <begin position="81"/>
        <end position="92"/>
    </location>
</feature>
<dbReference type="RefSeq" id="XP_040779635.1">
    <property type="nucleotide sequence ID" value="XM_040920167.1"/>
</dbReference>
<dbReference type="PANTHER" id="PTHR39609:SF1">
    <property type="entry name" value="RFEG"/>
    <property type="match status" value="1"/>
</dbReference>
<evidence type="ECO:0000256" key="1">
    <source>
        <dbReference type="SAM" id="MobiDB-lite"/>
    </source>
</evidence>
<dbReference type="PANTHER" id="PTHR39609">
    <property type="entry name" value="RFEG-RELATED"/>
    <property type="match status" value="1"/>
</dbReference>
<dbReference type="EMBL" id="MU032345">
    <property type="protein sequence ID" value="KAF3768674.1"/>
    <property type="molecule type" value="Genomic_DNA"/>
</dbReference>
<feature type="region of interest" description="Disordered" evidence="1">
    <location>
        <begin position="67"/>
        <end position="106"/>
    </location>
</feature>
<comment type="caution">
    <text evidence="2">The sequence shown here is derived from an EMBL/GenBank/DDBJ whole genome shotgun (WGS) entry which is preliminary data.</text>
</comment>
<accession>A0A9P4Y939</accession>
<dbReference type="OrthoDB" id="4146887at2759"/>
<reference evidence="2" key="1">
    <citation type="journal article" date="2020" name="Phytopathology">
        <title>Genome sequence of the chestnut blight fungus Cryphonectria parasitica EP155: A fundamental resource for an archetypical invasive plant pathogen.</title>
        <authorList>
            <person name="Crouch J.A."/>
            <person name="Dawe A."/>
            <person name="Aerts A."/>
            <person name="Barry K."/>
            <person name="Churchill A.C.L."/>
            <person name="Grimwood J."/>
            <person name="Hillman B."/>
            <person name="Milgroom M.G."/>
            <person name="Pangilinan J."/>
            <person name="Smith M."/>
            <person name="Salamov A."/>
            <person name="Schmutz J."/>
            <person name="Yadav J."/>
            <person name="Grigoriev I.V."/>
            <person name="Nuss D."/>
        </authorList>
    </citation>
    <scope>NUCLEOTIDE SEQUENCE</scope>
    <source>
        <strain evidence="2">EP155</strain>
    </source>
</reference>
<dbReference type="AlphaFoldDB" id="A0A9P4Y939"/>
<name>A0A9P4Y939_CRYP1</name>
<proteinExistence type="predicted"/>